<reference evidence="4" key="1">
    <citation type="journal article" date="2020" name="Stud. Mycol.">
        <title>101 Dothideomycetes genomes: a test case for predicting lifestyles and emergence of pathogens.</title>
        <authorList>
            <person name="Haridas S."/>
            <person name="Albert R."/>
            <person name="Binder M."/>
            <person name="Bloem J."/>
            <person name="Labutti K."/>
            <person name="Salamov A."/>
            <person name="Andreopoulos B."/>
            <person name="Baker S."/>
            <person name="Barry K."/>
            <person name="Bills G."/>
            <person name="Bluhm B."/>
            <person name="Cannon C."/>
            <person name="Castanera R."/>
            <person name="Culley D."/>
            <person name="Daum C."/>
            <person name="Ezra D."/>
            <person name="Gonzalez J."/>
            <person name="Henrissat B."/>
            <person name="Kuo A."/>
            <person name="Liang C."/>
            <person name="Lipzen A."/>
            <person name="Lutzoni F."/>
            <person name="Magnuson J."/>
            <person name="Mondo S."/>
            <person name="Nolan M."/>
            <person name="Ohm R."/>
            <person name="Pangilinan J."/>
            <person name="Park H.-J."/>
            <person name="Ramirez L."/>
            <person name="Alfaro M."/>
            <person name="Sun H."/>
            <person name="Tritt A."/>
            <person name="Yoshinaga Y."/>
            <person name="Zwiers L.-H."/>
            <person name="Turgeon B."/>
            <person name="Goodwin S."/>
            <person name="Spatafora J."/>
            <person name="Crous P."/>
            <person name="Grigoriev I."/>
        </authorList>
    </citation>
    <scope>NUCLEOTIDE SEQUENCE</scope>
    <source>
        <strain evidence="4">CBS 107.79</strain>
    </source>
</reference>
<organism evidence="4 5">
    <name type="scientific">Bimuria novae-zelandiae CBS 107.79</name>
    <dbReference type="NCBI Taxonomy" id="1447943"/>
    <lineage>
        <taxon>Eukaryota</taxon>
        <taxon>Fungi</taxon>
        <taxon>Dikarya</taxon>
        <taxon>Ascomycota</taxon>
        <taxon>Pezizomycotina</taxon>
        <taxon>Dothideomycetes</taxon>
        <taxon>Pleosporomycetidae</taxon>
        <taxon>Pleosporales</taxon>
        <taxon>Massarineae</taxon>
        <taxon>Didymosphaeriaceae</taxon>
        <taxon>Bimuria</taxon>
    </lineage>
</organism>
<feature type="domain" description="GH18" evidence="3">
    <location>
        <begin position="1"/>
        <end position="229"/>
    </location>
</feature>
<gene>
    <name evidence="4" type="ORF">BU23DRAFT_458626</name>
</gene>
<evidence type="ECO:0000256" key="2">
    <source>
        <dbReference type="ARBA" id="ARBA00023295"/>
    </source>
</evidence>
<dbReference type="Gene3D" id="3.20.20.80">
    <property type="entry name" value="Glycosidases"/>
    <property type="match status" value="1"/>
</dbReference>
<dbReference type="PANTHER" id="PTHR45708">
    <property type="entry name" value="ENDOCHITINASE"/>
    <property type="match status" value="1"/>
</dbReference>
<dbReference type="PANTHER" id="PTHR45708:SF49">
    <property type="entry name" value="ENDOCHITINASE"/>
    <property type="match status" value="1"/>
</dbReference>
<sequence>FSQSSGRNASLNNLCINAAVDVIILGFVRSFTDTGGYPTIDFAHQPANASAAPGLAVCKEFGQRVKQCQQQGKNIFVSISDSASNTTFAVGKKGRKEAQGAAGMMWNLFGEGKGSLLLRPFGPNVVVDGFNLDHEQGSFDNHDVFISRLRSYRNTASKPIFISAAPVCTLTNRITPEAVIVLVDFIFIRFYNSAACALGTPSFPPSLEYWYQTVVPSPYAPFPKYSLEA</sequence>
<keyword evidence="5" id="KW-1185">Reference proteome</keyword>
<feature type="non-terminal residue" evidence="4">
    <location>
        <position position="1"/>
    </location>
</feature>
<name>A0A6A5VQS2_9PLEO</name>
<protein>
    <submittedName>
        <fullName evidence="4">Glycoside hydrolase</fullName>
    </submittedName>
</protein>
<accession>A0A6A5VQS2</accession>
<proteinExistence type="predicted"/>
<evidence type="ECO:0000259" key="3">
    <source>
        <dbReference type="PROSITE" id="PS51910"/>
    </source>
</evidence>
<dbReference type="OrthoDB" id="6020543at2759"/>
<dbReference type="InterPro" id="IPR001223">
    <property type="entry name" value="Glyco_hydro18_cat"/>
</dbReference>
<dbReference type="PROSITE" id="PS51910">
    <property type="entry name" value="GH18_2"/>
    <property type="match status" value="1"/>
</dbReference>
<dbReference type="InterPro" id="IPR050542">
    <property type="entry name" value="Glycosyl_Hydrlase18_Chitinase"/>
</dbReference>
<dbReference type="InterPro" id="IPR017853">
    <property type="entry name" value="GH"/>
</dbReference>
<dbReference type="EMBL" id="ML976670">
    <property type="protein sequence ID" value="KAF1975597.1"/>
    <property type="molecule type" value="Genomic_DNA"/>
</dbReference>
<evidence type="ECO:0000256" key="1">
    <source>
        <dbReference type="ARBA" id="ARBA00022801"/>
    </source>
</evidence>
<keyword evidence="1 4" id="KW-0378">Hydrolase</keyword>
<dbReference type="GO" id="GO:0005975">
    <property type="term" value="P:carbohydrate metabolic process"/>
    <property type="evidence" value="ECO:0007669"/>
    <property type="project" value="InterPro"/>
</dbReference>
<dbReference type="SUPFAM" id="SSF51445">
    <property type="entry name" value="(Trans)glycosidases"/>
    <property type="match status" value="1"/>
</dbReference>
<dbReference type="Proteomes" id="UP000800036">
    <property type="component" value="Unassembled WGS sequence"/>
</dbReference>
<evidence type="ECO:0000313" key="5">
    <source>
        <dbReference type="Proteomes" id="UP000800036"/>
    </source>
</evidence>
<keyword evidence="2" id="KW-0326">Glycosidase</keyword>
<dbReference type="GO" id="GO:0005576">
    <property type="term" value="C:extracellular region"/>
    <property type="evidence" value="ECO:0007669"/>
    <property type="project" value="TreeGrafter"/>
</dbReference>
<dbReference type="GO" id="GO:0004568">
    <property type="term" value="F:chitinase activity"/>
    <property type="evidence" value="ECO:0007669"/>
    <property type="project" value="TreeGrafter"/>
</dbReference>
<evidence type="ECO:0000313" key="4">
    <source>
        <dbReference type="EMBL" id="KAF1975597.1"/>
    </source>
</evidence>
<dbReference type="AlphaFoldDB" id="A0A6A5VQS2"/>